<dbReference type="Pfam" id="PF00593">
    <property type="entry name" value="TonB_dep_Rec_b-barrel"/>
    <property type="match status" value="1"/>
</dbReference>
<dbReference type="AlphaFoldDB" id="A0A2G6KK16"/>
<evidence type="ECO:0000256" key="9">
    <source>
        <dbReference type="ARBA" id="ARBA00023237"/>
    </source>
</evidence>
<evidence type="ECO:0000256" key="1">
    <source>
        <dbReference type="ARBA" id="ARBA00004571"/>
    </source>
</evidence>
<dbReference type="PANTHER" id="PTHR30069">
    <property type="entry name" value="TONB-DEPENDENT OUTER MEMBRANE RECEPTOR"/>
    <property type="match status" value="1"/>
</dbReference>
<evidence type="ECO:0000256" key="8">
    <source>
        <dbReference type="ARBA" id="ARBA00023170"/>
    </source>
</evidence>
<gene>
    <name evidence="11" type="ORF">CSA56_01705</name>
</gene>
<keyword evidence="4" id="KW-0812">Transmembrane</keyword>
<dbReference type="GO" id="GO:0015344">
    <property type="term" value="F:siderophore uptake transmembrane transporter activity"/>
    <property type="evidence" value="ECO:0007669"/>
    <property type="project" value="TreeGrafter"/>
</dbReference>
<feature type="domain" description="TonB-dependent receptor-like beta-barrel" evidence="10">
    <location>
        <begin position="295"/>
        <end position="547"/>
    </location>
</feature>
<evidence type="ECO:0000256" key="4">
    <source>
        <dbReference type="ARBA" id="ARBA00022692"/>
    </source>
</evidence>
<keyword evidence="7" id="KW-0472">Membrane</keyword>
<dbReference type="InterPro" id="IPR039426">
    <property type="entry name" value="TonB-dep_rcpt-like"/>
</dbReference>
<keyword evidence="9" id="KW-0998">Cell outer membrane</keyword>
<evidence type="ECO:0000313" key="12">
    <source>
        <dbReference type="Proteomes" id="UP000230821"/>
    </source>
</evidence>
<evidence type="ECO:0000256" key="2">
    <source>
        <dbReference type="ARBA" id="ARBA00022448"/>
    </source>
</evidence>
<organism evidence="11 12">
    <name type="scientific">candidate division KSB3 bacterium</name>
    <dbReference type="NCBI Taxonomy" id="2044937"/>
    <lineage>
        <taxon>Bacteria</taxon>
        <taxon>candidate division KSB3</taxon>
    </lineage>
</organism>
<evidence type="ECO:0000256" key="3">
    <source>
        <dbReference type="ARBA" id="ARBA00022452"/>
    </source>
</evidence>
<dbReference type="Proteomes" id="UP000230821">
    <property type="component" value="Unassembled WGS sequence"/>
</dbReference>
<keyword evidence="2" id="KW-0813">Transport</keyword>
<keyword evidence="6" id="KW-0798">TonB box</keyword>
<evidence type="ECO:0000256" key="6">
    <source>
        <dbReference type="ARBA" id="ARBA00023077"/>
    </source>
</evidence>
<keyword evidence="8" id="KW-0675">Receptor</keyword>
<comment type="caution">
    <text evidence="11">The sequence shown here is derived from an EMBL/GenBank/DDBJ whole genome shotgun (WGS) entry which is preliminary data.</text>
</comment>
<dbReference type="InterPro" id="IPR036942">
    <property type="entry name" value="Beta-barrel_TonB_sf"/>
</dbReference>
<keyword evidence="5" id="KW-0732">Signal</keyword>
<evidence type="ECO:0000313" key="11">
    <source>
        <dbReference type="EMBL" id="PIE36008.1"/>
    </source>
</evidence>
<evidence type="ECO:0000256" key="7">
    <source>
        <dbReference type="ARBA" id="ARBA00023136"/>
    </source>
</evidence>
<accession>A0A2G6KK16</accession>
<dbReference type="PANTHER" id="PTHR30069:SF29">
    <property type="entry name" value="HEMOGLOBIN AND HEMOGLOBIN-HAPTOGLOBIN-BINDING PROTEIN 1-RELATED"/>
    <property type="match status" value="1"/>
</dbReference>
<dbReference type="Gene3D" id="2.40.170.20">
    <property type="entry name" value="TonB-dependent receptor, beta-barrel domain"/>
    <property type="match status" value="1"/>
</dbReference>
<dbReference type="EMBL" id="PDSK01000027">
    <property type="protein sequence ID" value="PIE36008.1"/>
    <property type="molecule type" value="Genomic_DNA"/>
</dbReference>
<dbReference type="SUPFAM" id="SSF56935">
    <property type="entry name" value="Porins"/>
    <property type="match status" value="1"/>
</dbReference>
<keyword evidence="3" id="KW-1134">Transmembrane beta strand</keyword>
<evidence type="ECO:0000256" key="5">
    <source>
        <dbReference type="ARBA" id="ARBA00022729"/>
    </source>
</evidence>
<comment type="subcellular location">
    <subcellularLocation>
        <location evidence="1">Cell outer membrane</location>
        <topology evidence="1">Multi-pass membrane protein</topology>
    </subcellularLocation>
</comment>
<dbReference type="GO" id="GO:0044718">
    <property type="term" value="P:siderophore transmembrane transport"/>
    <property type="evidence" value="ECO:0007669"/>
    <property type="project" value="TreeGrafter"/>
</dbReference>
<sequence>MNNALRVALLIHFAFGSLFWQPFLRPVSASQWSVQRHIVRPSSSELPFLSLHFQAFSSERGRIAAAPFRQAKLRFVPGRILGRPVPISFPQKANSVFSSRENRRKRRPREPFKKPHTGIVVELEGGHGNHHTFIGRLQHGTQFKNAHYYLQGHWEKTNGKDRNKHEEILSGQVSFTADISKTVESATHGTYFHSEIELPQFSSRATHKKSAIALITELTTNITPETSASLLLSGERSEFIDHESRSCTMDRYGGQLEIKQHWDTQNTLKFLSKGFLELNQEEGERFDTKYHGTSTLTNVFTLYDTFTLEAGVLFDHYHSQEFQHTRYFIAPIATSRLRFFGNTTLFATYSPHLAIPDFNELYMQRLYTLINQELFAETVRHDFESGIQQRFGDQISLRVSFFYQEREDLLVQADTDHNNLLEYTQPGSASFMGIRANLQMNFLERLVQSTTYTYTRYDVTSLHLPEADADYFQDTILPYQPKHQVQASIYWLTPLGFAIDFNGIYQSEQHRSWQREQNRIGQRFFLNVALIQNITENFQIYLLGRNLIDTDIYDIIPMLDSREITSSQLFIGGVRGRF</sequence>
<protein>
    <recommendedName>
        <fullName evidence="10">TonB-dependent receptor-like beta-barrel domain-containing protein</fullName>
    </recommendedName>
</protein>
<name>A0A2G6KK16_9BACT</name>
<reference evidence="11 12" key="1">
    <citation type="submission" date="2017-10" db="EMBL/GenBank/DDBJ databases">
        <title>Novel microbial diversity and functional potential in the marine mammal oral microbiome.</title>
        <authorList>
            <person name="Dudek N.K."/>
            <person name="Sun C.L."/>
            <person name="Burstein D."/>
            <person name="Kantor R.S."/>
            <person name="Aliaga Goltsman D.S."/>
            <person name="Bik E.M."/>
            <person name="Thomas B.C."/>
            <person name="Banfield J.F."/>
            <person name="Relman D.A."/>
        </authorList>
    </citation>
    <scope>NUCLEOTIDE SEQUENCE [LARGE SCALE GENOMIC DNA]</scope>
    <source>
        <strain evidence="11">DOLJORAL78_47_16</strain>
    </source>
</reference>
<dbReference type="InterPro" id="IPR000531">
    <property type="entry name" value="Beta-barrel_TonB"/>
</dbReference>
<proteinExistence type="predicted"/>
<evidence type="ECO:0000259" key="10">
    <source>
        <dbReference type="Pfam" id="PF00593"/>
    </source>
</evidence>
<dbReference type="GO" id="GO:0009279">
    <property type="term" value="C:cell outer membrane"/>
    <property type="evidence" value="ECO:0007669"/>
    <property type="project" value="UniProtKB-SubCell"/>
</dbReference>